<dbReference type="STRING" id="2282107.A0A541AXK9"/>
<dbReference type="InterPro" id="IPR027434">
    <property type="entry name" value="Homing_endonucl"/>
</dbReference>
<evidence type="ECO:0000313" key="3">
    <source>
        <dbReference type="EMBL" id="TQF64804.1"/>
    </source>
</evidence>
<sequence length="240" mass="28704">MKKDPYYIHKFWVGLMDGEGSIQVNHWRNKNLQYRLVIKLKYCSENLSMLTVIAKTIGGNVRIVEKGKFVIWVVNNKKEIQKIIKIFTMFPPITSRLKAQLEFMLKCFNLNDVSWYLSNRNYKYLISKNKVLKLDKFNLNNLNNYNYFNEWLSGFIEAEGCFSIRKTHNNFSIGQKGDKYILEAIKEHFHITNKVRCIKDNFYILEVYRKSILINIMDHCYKYPLLGEKMLSFNKFKDLF</sequence>
<dbReference type="Gene3D" id="3.10.28.10">
    <property type="entry name" value="Homing endonucleases"/>
    <property type="match status" value="2"/>
</dbReference>
<gene>
    <name evidence="3" type="ORF">PNOK_m000084</name>
</gene>
<dbReference type="Proteomes" id="UP000217199">
    <property type="component" value="Unassembled WGS sequence"/>
</dbReference>
<dbReference type="GO" id="GO:0005739">
    <property type="term" value="C:mitochondrion"/>
    <property type="evidence" value="ECO:0007669"/>
    <property type="project" value="UniProtKB-ARBA"/>
</dbReference>
<dbReference type="OrthoDB" id="2307725at2759"/>
<feature type="domain" description="Homing endonuclease LAGLIDADG" evidence="2">
    <location>
        <begin position="12"/>
        <end position="103"/>
    </location>
</feature>
<keyword evidence="3" id="KW-0255">Endonuclease</keyword>
<dbReference type="SUPFAM" id="SSF55608">
    <property type="entry name" value="Homing endonucleases"/>
    <property type="match status" value="2"/>
</dbReference>
<keyword evidence="3" id="KW-0540">Nuclease</keyword>
<protein>
    <submittedName>
        <fullName evidence="3">LAGLIDADG homing endonuclease</fullName>
    </submittedName>
</protein>
<proteinExistence type="predicted"/>
<dbReference type="Pfam" id="PF00961">
    <property type="entry name" value="LAGLIDADG_1"/>
    <property type="match status" value="2"/>
</dbReference>
<comment type="caution">
    <text evidence="3">The sequence shown here is derived from an EMBL/GenBank/DDBJ whole genome shotgun (WGS) entry which is preliminary data.</text>
</comment>
<accession>A0A541AXK9</accession>
<keyword evidence="3" id="KW-0496">Mitochondrion</keyword>
<keyword evidence="3" id="KW-0378">Hydrolase</keyword>
<dbReference type="AlphaFoldDB" id="A0A541AXK9"/>
<dbReference type="InterPro" id="IPR004860">
    <property type="entry name" value="LAGLIDADG_dom"/>
</dbReference>
<evidence type="ECO:0000259" key="2">
    <source>
        <dbReference type="Pfam" id="PF00961"/>
    </source>
</evidence>
<comment type="function">
    <text evidence="1">Mitochondrial DNA endonuclease involved in intron homing.</text>
</comment>
<evidence type="ECO:0000313" key="4">
    <source>
        <dbReference type="Proteomes" id="UP000217199"/>
    </source>
</evidence>
<dbReference type="InterPro" id="IPR051289">
    <property type="entry name" value="LAGLIDADG_Endonuclease"/>
</dbReference>
<reference evidence="3 4" key="1">
    <citation type="journal article" date="2017" name="Mol. Ecol.">
        <title>Comparative and population genomic landscape of Phellinus noxius: A hypervariable fungus causing root rot in trees.</title>
        <authorList>
            <person name="Chung C.L."/>
            <person name="Lee T.J."/>
            <person name="Akiba M."/>
            <person name="Lee H.H."/>
            <person name="Kuo T.H."/>
            <person name="Liu D."/>
            <person name="Ke H.M."/>
            <person name="Yokoi T."/>
            <person name="Roa M.B."/>
            <person name="Lu M.J."/>
            <person name="Chang Y.Y."/>
            <person name="Ann P.J."/>
            <person name="Tsai J.N."/>
            <person name="Chen C.Y."/>
            <person name="Tzean S.S."/>
            <person name="Ota Y."/>
            <person name="Hattori T."/>
            <person name="Sahashi N."/>
            <person name="Liou R.F."/>
            <person name="Kikuchi T."/>
            <person name="Tsai I.J."/>
        </authorList>
    </citation>
    <scope>NUCLEOTIDE SEQUENCE [LARGE SCALE GENOMIC DNA]</scope>
    <source>
        <strain evidence="3 4">FFPRI411160</strain>
    </source>
</reference>
<dbReference type="PANTHER" id="PTHR36181:SF2">
    <property type="entry name" value="INTRON-ENCODED ENDONUCLEASE AI3-RELATED"/>
    <property type="match status" value="1"/>
</dbReference>
<dbReference type="GO" id="GO:0004519">
    <property type="term" value="F:endonuclease activity"/>
    <property type="evidence" value="ECO:0007669"/>
    <property type="project" value="UniProtKB-KW"/>
</dbReference>
<geneLocation type="mitochondrion" evidence="3"/>
<dbReference type="EMBL" id="NBII01000013">
    <property type="protein sequence ID" value="TQF64804.1"/>
    <property type="molecule type" value="Genomic_DNA"/>
</dbReference>
<evidence type="ECO:0000256" key="1">
    <source>
        <dbReference type="ARBA" id="ARBA00002670"/>
    </source>
</evidence>
<organism evidence="3 4">
    <name type="scientific">Pyrrhoderma noxium</name>
    <dbReference type="NCBI Taxonomy" id="2282107"/>
    <lineage>
        <taxon>Eukaryota</taxon>
        <taxon>Fungi</taxon>
        <taxon>Dikarya</taxon>
        <taxon>Basidiomycota</taxon>
        <taxon>Agaricomycotina</taxon>
        <taxon>Agaricomycetes</taxon>
        <taxon>Hymenochaetales</taxon>
        <taxon>Hymenochaetaceae</taxon>
        <taxon>Pyrrhoderma</taxon>
    </lineage>
</organism>
<feature type="domain" description="Homing endonuclease LAGLIDADG" evidence="2">
    <location>
        <begin position="152"/>
        <end position="238"/>
    </location>
</feature>
<dbReference type="PANTHER" id="PTHR36181">
    <property type="entry name" value="INTRON-ENCODED ENDONUCLEASE AI3-RELATED"/>
    <property type="match status" value="1"/>
</dbReference>
<dbReference type="InParanoid" id="A0A541AXK9"/>
<name>A0A541AXK9_9AGAM</name>
<keyword evidence="4" id="KW-1185">Reference proteome</keyword>